<dbReference type="AlphaFoldDB" id="A0A7W8HE18"/>
<gene>
    <name evidence="4" type="ORF">HNP82_003410</name>
</gene>
<feature type="domain" description="Conserved hypothetical protein CHP02679 N terminus" evidence="3">
    <location>
        <begin position="37"/>
        <end position="275"/>
    </location>
</feature>
<dbReference type="GO" id="GO:0005694">
    <property type="term" value="C:chromosome"/>
    <property type="evidence" value="ECO:0007669"/>
    <property type="project" value="InterPro"/>
</dbReference>
<sequence length="455" mass="51334">MDGRLMGECLEYFRERPVFGRLLRGFREKYLSYGKFAGTVTLKNLKESERDDLEGFLLKNYHGKRSASVSAERFERALSESRFRGITGKEVLELYFQEAVESKKEQQQRNERHWKNLLERAKKGAGPLAVRWIEEMEGEGTEDGGSEKTASHGFSSYVKKRDREGGEDFTEARRLLTLGACILDFLPAERGNSALYLAVFAAQVTGNPHAFDDGTKDGKFLEMLVKWYVKKTGGAREKGGKSGEFPLMGKQRLYLKAGILRDDVSNYALAAGIRAQNRRGELHAGMEGFLEEGETVQIPLSVIAGWKSAFCPGNRLYIVENPSVYALICGKWDKSCGLMCMNGQPRFSSLLLLDLLSKSGTEVWYAGDFDPEGLLIAQRLKNYYPGVFHYWHMSLEDYEKCVSGEALSPRRIKMLEKIEDPKLTETAVAVKIHGKAGYQENMADAYLEIFQGYSK</sequence>
<reference evidence="4 5" key="1">
    <citation type="submission" date="2020-08" db="EMBL/GenBank/DDBJ databases">
        <title>Genomic Encyclopedia of Type Strains, Phase IV (KMG-IV): sequencing the most valuable type-strain genomes for metagenomic binning, comparative biology and taxonomic classification.</title>
        <authorList>
            <person name="Goeker M."/>
        </authorList>
    </citation>
    <scope>NUCLEOTIDE SEQUENCE [LARGE SCALE GENOMIC DNA]</scope>
    <source>
        <strain evidence="4 5">DSM 106146</strain>
    </source>
</reference>
<feature type="region of interest" description="Disordered" evidence="1">
    <location>
        <begin position="138"/>
        <end position="157"/>
    </location>
</feature>
<dbReference type="GO" id="GO:0003677">
    <property type="term" value="F:DNA binding"/>
    <property type="evidence" value="ECO:0007669"/>
    <property type="project" value="InterPro"/>
</dbReference>
<evidence type="ECO:0000259" key="2">
    <source>
        <dbReference type="Pfam" id="PF09664"/>
    </source>
</evidence>
<dbReference type="InterPro" id="IPR036078">
    <property type="entry name" value="Spo11/TopoVI_A_sf"/>
</dbReference>
<comment type="caution">
    <text evidence="4">The sequence shown here is derived from an EMBL/GenBank/DDBJ whole genome shotgun (WGS) entry which is preliminary data.</text>
</comment>
<dbReference type="InterPro" id="IPR024465">
    <property type="entry name" value="DUF2399"/>
</dbReference>
<dbReference type="EMBL" id="JACHFW010000024">
    <property type="protein sequence ID" value="MBB5266253.1"/>
    <property type="molecule type" value="Genomic_DNA"/>
</dbReference>
<evidence type="ECO:0000313" key="5">
    <source>
        <dbReference type="Proteomes" id="UP000543642"/>
    </source>
</evidence>
<protein>
    <submittedName>
        <fullName evidence="4">Uncharacterized protein (TIGR02679 family)</fullName>
    </submittedName>
</protein>
<dbReference type="InterPro" id="IPR024466">
    <property type="entry name" value="CHP02679_N"/>
</dbReference>
<keyword evidence="5" id="KW-1185">Reference proteome</keyword>
<organism evidence="4 5">
    <name type="scientific">Catenibacillus scindens</name>
    <dbReference type="NCBI Taxonomy" id="673271"/>
    <lineage>
        <taxon>Bacteria</taxon>
        <taxon>Bacillati</taxon>
        <taxon>Bacillota</taxon>
        <taxon>Clostridia</taxon>
        <taxon>Lachnospirales</taxon>
        <taxon>Lachnospiraceae</taxon>
        <taxon>Catenibacillus</taxon>
    </lineage>
</organism>
<feature type="domain" description="DUF2399" evidence="2">
    <location>
        <begin position="303"/>
        <end position="446"/>
    </location>
</feature>
<dbReference type="SUPFAM" id="SSF56726">
    <property type="entry name" value="DNA topoisomerase IV, alpha subunit"/>
    <property type="match status" value="1"/>
</dbReference>
<dbReference type="Pfam" id="PF09664">
    <property type="entry name" value="DUF2399"/>
    <property type="match status" value="1"/>
</dbReference>
<dbReference type="Pfam" id="PF11796">
    <property type="entry name" value="DUF3323"/>
    <property type="match status" value="1"/>
</dbReference>
<dbReference type="Proteomes" id="UP000543642">
    <property type="component" value="Unassembled WGS sequence"/>
</dbReference>
<accession>A0A7W8HE18</accession>
<proteinExistence type="predicted"/>
<name>A0A7W8HE18_9FIRM</name>
<evidence type="ECO:0000313" key="4">
    <source>
        <dbReference type="EMBL" id="MBB5266253.1"/>
    </source>
</evidence>
<evidence type="ECO:0000256" key="1">
    <source>
        <dbReference type="SAM" id="MobiDB-lite"/>
    </source>
</evidence>
<evidence type="ECO:0000259" key="3">
    <source>
        <dbReference type="Pfam" id="PF11796"/>
    </source>
</evidence>